<evidence type="ECO:0000256" key="1">
    <source>
        <dbReference type="SAM" id="MobiDB-lite"/>
    </source>
</evidence>
<dbReference type="GO" id="GO:0003713">
    <property type="term" value="F:transcription coactivator activity"/>
    <property type="evidence" value="ECO:0007669"/>
    <property type="project" value="TreeGrafter"/>
</dbReference>
<dbReference type="Gene3D" id="1.20.58.2170">
    <property type="match status" value="1"/>
</dbReference>
<dbReference type="PANTHER" id="PTHR12766">
    <property type="entry name" value="DEATH DOMAIN-ASSOCIATED PROTEIN 6 DAXX"/>
    <property type="match status" value="1"/>
</dbReference>
<dbReference type="EMBL" id="VTPC01090902">
    <property type="protein sequence ID" value="KAF2880828.1"/>
    <property type="molecule type" value="Genomic_DNA"/>
</dbReference>
<organism evidence="3 4">
    <name type="scientific">Ignelater luminosus</name>
    <name type="common">Cucubano</name>
    <name type="synonym">Pyrophorus luminosus</name>
    <dbReference type="NCBI Taxonomy" id="2038154"/>
    <lineage>
        <taxon>Eukaryota</taxon>
        <taxon>Metazoa</taxon>
        <taxon>Ecdysozoa</taxon>
        <taxon>Arthropoda</taxon>
        <taxon>Hexapoda</taxon>
        <taxon>Insecta</taxon>
        <taxon>Pterygota</taxon>
        <taxon>Neoptera</taxon>
        <taxon>Endopterygota</taxon>
        <taxon>Coleoptera</taxon>
        <taxon>Polyphaga</taxon>
        <taxon>Elateriformia</taxon>
        <taxon>Elateroidea</taxon>
        <taxon>Elateridae</taxon>
        <taxon>Agrypninae</taxon>
        <taxon>Pyrophorini</taxon>
        <taxon>Ignelater</taxon>
    </lineage>
</organism>
<feature type="region of interest" description="Disordered" evidence="1">
    <location>
        <begin position="459"/>
        <end position="557"/>
    </location>
</feature>
<reference evidence="3" key="1">
    <citation type="submission" date="2019-08" db="EMBL/GenBank/DDBJ databases">
        <title>The genome of the North American firefly Photinus pyralis.</title>
        <authorList>
            <consortium name="Photinus pyralis genome working group"/>
            <person name="Fallon T.R."/>
            <person name="Sander Lower S.E."/>
            <person name="Weng J.-K."/>
        </authorList>
    </citation>
    <scope>NUCLEOTIDE SEQUENCE</scope>
    <source>
        <strain evidence="3">TRF0915ILg1</strain>
        <tissue evidence="3">Whole body</tissue>
    </source>
</reference>
<dbReference type="InterPro" id="IPR046378">
    <property type="entry name" value="DAXX_histone-bd"/>
</dbReference>
<evidence type="ECO:0000313" key="3">
    <source>
        <dbReference type="EMBL" id="KAF2880828.1"/>
    </source>
</evidence>
<dbReference type="GO" id="GO:0050681">
    <property type="term" value="F:nuclear androgen receptor binding"/>
    <property type="evidence" value="ECO:0007669"/>
    <property type="project" value="TreeGrafter"/>
</dbReference>
<dbReference type="Proteomes" id="UP000801492">
    <property type="component" value="Unassembled WGS sequence"/>
</dbReference>
<comment type="caution">
    <text evidence="3">The sequence shown here is derived from an EMBL/GenBank/DDBJ whole genome shotgun (WGS) entry which is preliminary data.</text>
</comment>
<proteinExistence type="predicted"/>
<dbReference type="Pfam" id="PF20920">
    <property type="entry name" value="DAXX_hist_bd"/>
    <property type="match status" value="1"/>
</dbReference>
<dbReference type="GO" id="GO:0042393">
    <property type="term" value="F:histone binding"/>
    <property type="evidence" value="ECO:0007669"/>
    <property type="project" value="InterPro"/>
</dbReference>
<dbReference type="OrthoDB" id="7492809at2759"/>
<evidence type="ECO:0000259" key="2">
    <source>
        <dbReference type="Pfam" id="PF20920"/>
    </source>
</evidence>
<protein>
    <recommendedName>
        <fullName evidence="2">Daxx histone-binding domain-containing protein</fullName>
    </recommendedName>
</protein>
<feature type="domain" description="Daxx histone-binding" evidence="2">
    <location>
        <begin position="374"/>
        <end position="456"/>
    </location>
</feature>
<dbReference type="AlphaFoldDB" id="A0A8K0G011"/>
<name>A0A8K0G011_IGNLU</name>
<keyword evidence="4" id="KW-1185">Reference proteome</keyword>
<feature type="region of interest" description="Disordered" evidence="1">
    <location>
        <begin position="1"/>
        <end position="21"/>
    </location>
</feature>
<dbReference type="GO" id="GO:0003714">
    <property type="term" value="F:transcription corepressor activity"/>
    <property type="evidence" value="ECO:0007669"/>
    <property type="project" value="TreeGrafter"/>
</dbReference>
<dbReference type="PANTHER" id="PTHR12766:SF7">
    <property type="entry name" value="DEATH DOMAIN-ASSOCIATED PROTEIN 6"/>
    <property type="match status" value="1"/>
</dbReference>
<accession>A0A8K0G011</accession>
<dbReference type="GO" id="GO:0016605">
    <property type="term" value="C:PML body"/>
    <property type="evidence" value="ECO:0007669"/>
    <property type="project" value="TreeGrafter"/>
</dbReference>
<sequence length="557" mass="64961">MAGDADIITLSSDDEEQAPPRKRVKLITIDTNIKQPSLRTFLKPESYIVLSDEEDDKIQGKNSTAINPTSAEDVKSEIVIKTPDKEITTNKTGNSTDEIQTNSIINIDEDEVMSPQDNLILNTDDKNVQDTSEPVIINDTSLHTTTEDSIEINPLSNDNESDEDAAIEEVDKNAEEFFMFLDDCLQSFTDPDHKALLHSKLPVIKTYFKKVKHYSYNQEEFLEIIRSSSKKISTNPKQIILCFGEVYQWLKSSYLNFKKEQFDIVKNRRIIKRYDKALIGIRRKLRELENAEIDWDDEEDSVYIQYERYSARAVKIYEQLCKYTDENPHQGRLIYLKLDFSHSQYPEINRAINKKYKNNREFPTYFELDKLIRKCVKEHNLNISENLLQYEIKQCFEKLGKLLQSRRKLDSYQFLQDFLDDSNDPAKDNTELNDQIKANQSTYSKKLDEVFEKYSKLQETGYEPNLSSDSDDSHYDESNSEEITNNSEEKTEEVTNNSEKKTEDVTNNCEEKTEEVTNNSEKKPEEITNNFEKKIEEITNNSEEKTEEVTNNSEKKN</sequence>
<evidence type="ECO:0000313" key="4">
    <source>
        <dbReference type="Proteomes" id="UP000801492"/>
    </source>
</evidence>
<gene>
    <name evidence="3" type="ORF">ILUMI_25342</name>
</gene>
<dbReference type="InterPro" id="IPR046426">
    <property type="entry name" value="DAXX_histone-bd_sf"/>
</dbReference>
<feature type="compositionally biased region" description="Basic and acidic residues" evidence="1">
    <location>
        <begin position="487"/>
        <end position="557"/>
    </location>
</feature>